<keyword evidence="5" id="KW-1185">Reference proteome</keyword>
<feature type="region of interest" description="Disordered" evidence="2">
    <location>
        <begin position="56"/>
        <end position="123"/>
    </location>
</feature>
<evidence type="ECO:0000313" key="4">
    <source>
        <dbReference type="EnsemblPlants" id="OMERI07G07590.1"/>
    </source>
</evidence>
<evidence type="ECO:0000259" key="3">
    <source>
        <dbReference type="PROSITE" id="PS50102"/>
    </source>
</evidence>
<dbReference type="InterPro" id="IPR053316">
    <property type="entry name" value="Epigenetic_reg_gene_expr"/>
</dbReference>
<dbReference type="eggNOG" id="ENOG502QUFQ">
    <property type="taxonomic scope" value="Eukaryota"/>
</dbReference>
<dbReference type="Proteomes" id="UP000008021">
    <property type="component" value="Chromosome 7"/>
</dbReference>
<feature type="region of interest" description="Disordered" evidence="2">
    <location>
        <begin position="1"/>
        <end position="39"/>
    </location>
</feature>
<feature type="domain" description="RRM" evidence="3">
    <location>
        <begin position="670"/>
        <end position="753"/>
    </location>
</feature>
<feature type="compositionally biased region" description="Basic and acidic residues" evidence="2">
    <location>
        <begin position="99"/>
        <end position="108"/>
    </location>
</feature>
<protein>
    <recommendedName>
        <fullName evidence="3">RRM domain-containing protein</fullName>
    </recommendedName>
</protein>
<feature type="compositionally biased region" description="Basic and acidic residues" evidence="2">
    <location>
        <begin position="68"/>
        <end position="79"/>
    </location>
</feature>
<organism evidence="4">
    <name type="scientific">Oryza meridionalis</name>
    <dbReference type="NCBI Taxonomy" id="40149"/>
    <lineage>
        <taxon>Eukaryota</taxon>
        <taxon>Viridiplantae</taxon>
        <taxon>Streptophyta</taxon>
        <taxon>Embryophyta</taxon>
        <taxon>Tracheophyta</taxon>
        <taxon>Spermatophyta</taxon>
        <taxon>Magnoliopsida</taxon>
        <taxon>Liliopsida</taxon>
        <taxon>Poales</taxon>
        <taxon>Poaceae</taxon>
        <taxon>BOP clade</taxon>
        <taxon>Oryzoideae</taxon>
        <taxon>Oryzeae</taxon>
        <taxon>Oryzinae</taxon>
        <taxon>Oryza</taxon>
    </lineage>
</organism>
<dbReference type="HOGENOM" id="CLU_253747_0_0_1"/>
<dbReference type="InterPro" id="IPR012677">
    <property type="entry name" value="Nucleotide-bd_a/b_plait_sf"/>
</dbReference>
<dbReference type="SUPFAM" id="SSF54928">
    <property type="entry name" value="RNA-binding domain, RBD"/>
    <property type="match status" value="2"/>
</dbReference>
<keyword evidence="1" id="KW-0694">RNA-binding</keyword>
<proteinExistence type="predicted"/>
<name>A0A0E0E9Q0_9ORYZ</name>
<dbReference type="CDD" id="cd00590">
    <property type="entry name" value="RRM_SF"/>
    <property type="match status" value="2"/>
</dbReference>
<feature type="compositionally biased region" description="Basic residues" evidence="2">
    <location>
        <begin position="80"/>
        <end position="92"/>
    </location>
</feature>
<dbReference type="PANTHER" id="PTHR36309">
    <property type="entry name" value="RNA-BINDING (RRM/RBD/RNP MOTIFS) FAMILY PROTEIN"/>
    <property type="match status" value="1"/>
</dbReference>
<feature type="region of interest" description="Disordered" evidence="2">
    <location>
        <begin position="582"/>
        <end position="628"/>
    </location>
</feature>
<dbReference type="InterPro" id="IPR035979">
    <property type="entry name" value="RBD_domain_sf"/>
</dbReference>
<evidence type="ECO:0000256" key="2">
    <source>
        <dbReference type="SAM" id="MobiDB-lite"/>
    </source>
</evidence>
<reference evidence="4" key="2">
    <citation type="submission" date="2018-05" db="EMBL/GenBank/DDBJ databases">
        <title>OmerRS3 (Oryza meridionalis Reference Sequence Version 3).</title>
        <authorList>
            <person name="Zhang J."/>
            <person name="Kudrna D."/>
            <person name="Lee S."/>
            <person name="Talag J."/>
            <person name="Welchert J."/>
            <person name="Wing R.A."/>
        </authorList>
    </citation>
    <scope>NUCLEOTIDE SEQUENCE [LARGE SCALE GENOMIC DNA]</scope>
    <source>
        <strain evidence="4">cv. OR44</strain>
    </source>
</reference>
<dbReference type="InterPro" id="IPR000504">
    <property type="entry name" value="RRM_dom"/>
</dbReference>
<feature type="domain" description="RRM" evidence="3">
    <location>
        <begin position="1222"/>
        <end position="1305"/>
    </location>
</feature>
<accession>A0A0E0E9Q0</accession>
<dbReference type="GO" id="GO:0003723">
    <property type="term" value="F:RNA binding"/>
    <property type="evidence" value="ECO:0007669"/>
    <property type="project" value="UniProtKB-UniRule"/>
</dbReference>
<feature type="compositionally biased region" description="Pro residues" evidence="2">
    <location>
        <begin position="22"/>
        <end position="31"/>
    </location>
</feature>
<evidence type="ECO:0000256" key="1">
    <source>
        <dbReference type="PROSITE-ProRule" id="PRU00176"/>
    </source>
</evidence>
<dbReference type="Gramene" id="OMERI07G07590.1">
    <property type="protein sequence ID" value="OMERI07G07590.1"/>
    <property type="gene ID" value="OMERI07G07590"/>
</dbReference>
<dbReference type="PROSITE" id="PS50102">
    <property type="entry name" value="RRM"/>
    <property type="match status" value="2"/>
</dbReference>
<feature type="region of interest" description="Disordered" evidence="2">
    <location>
        <begin position="1134"/>
        <end position="1180"/>
    </location>
</feature>
<dbReference type="PANTHER" id="PTHR36309:SF1">
    <property type="entry name" value="RNA-BINDING (RRM_RBD_RNP MOTIFS) FAMILY PROTEIN"/>
    <property type="match status" value="1"/>
</dbReference>
<feature type="compositionally biased region" description="Polar residues" evidence="2">
    <location>
        <begin position="109"/>
        <end position="123"/>
    </location>
</feature>
<dbReference type="SMART" id="SM00360">
    <property type="entry name" value="RRM"/>
    <property type="match status" value="2"/>
</dbReference>
<dbReference type="EnsemblPlants" id="OMERI07G07590.1">
    <property type="protein sequence ID" value="OMERI07G07590.1"/>
    <property type="gene ID" value="OMERI07G07590"/>
</dbReference>
<sequence>MMMQPSQRPRTRARRGQRRPRPTPPPPPPPLDSGGSAWIGTCVDSSSRWSIFCSKEMSASENQAAEASKGDDEKMDPPKMKIRIRLPPRKRLSNGLLKADMDGPDDRNNAQSSGVPVQTNSTIPSKQLTIPAAQCYASSIPTSILWNEGNNNASSKTLPNEPNCDTCTDKLPEESSDSISSKKLIITAAQHYTSSISTGELCNEANNNTSSKTLTNESNCDTSSDKLPEEAIDNISSKVLTITAAQHQIDSISTGELCNEANNNTSRKILTITAAQHQIDSISTGELCNEANNNTSSKILPNEPNCDISSDKQPEEANDTIPSKNLMITAGVCRDDVSNYSAKEGLCEDANDTIPSTNLMITTGVWGHDVSNYSAKEGLCEEANDIIPRKNLTIIDGVWEDDVSNYSTKEGLSEEANDTIPSKNLMITAGVWGDNVSNYSAKEVLCEEANDIIPRKNLAITAGVWGDDVSNYSAKEGLSEEANGNIPSNAHPATIKELPAKPLESTPSKNLTTIAMLGEEENNNSLRLFHETDINIPSKVVLPKKSKNNQRRNLVTTADKCEEANNDPLSWRFSEDANCNIPTRNLSDKTKNNAQSNRPTNPDRKNNPQKKLSTSAVHAAPARKNTSEIKMANSEMKPSTSFCQAAEQGINLANLKAIKQYQEFEEKVKRTVYLDYFSHQATESVIRTALNQFGTVREINFVVNYTIPFSIPQSALVIMETEKDAVAVVNMLNEFPFMMSGMPRPVRATRATAEMFNDRPRRPGNKLEFRWVGPSDADYHIVKKLKLMSRRHELDNLALVKHELEEEHFLAKHQEEVLNCNQRKLEVMDSIMLTGKFTHLQHIYSVKLQYAAVIHQPFKQRHDKQPEEANDTIPSKNLMITAGVCRDDVSNYSAKEGLCEDANDTIPSTNLMITTGVWGHDVSNYSAKEGLCEEANDIIPRKNLTIIDGVWEDDVSNYSTKEGLSEEANDTIPSKNLMITAGVWGDNVSNYSAKEVLCEEANDIIPRKNLAITAGVWGDDVSNYSAKEGLSEEANGNIPSNAHPATIKELPAKPLESTPSKNLTTIAMLGEEENNNSLRLFHETDINIPSKVVLPKKSKNNQRRNLVTTADKCEEANNDPLSWRFSEDANCNIPTRNLSDKTKNNAQSNRPTNPDRKNNPQKKLSTSAVHAAPARKNTSEIKMANSEMKPSTSFCQAAEQGINLANLKAIKQYQEFEEKVKRTVYLDYFSHQATESVIRTALNQFGTVREINFVVNYTIPFSIPQSALVIMETEKDAVAVVNMLNEFPFMMSGMPRPVRATRATAEMFNDRPRRPGNKLEFRWVGPSDADYHIVKKLKLMSRRHELDNLALVKHELEEEHFLAKHQEEVLNCNQRKLEVMDSIMLTGKFTHLQHIYSVKVDEVFCNKWLV</sequence>
<feature type="compositionally biased region" description="Basic residues" evidence="2">
    <location>
        <begin position="9"/>
        <end position="21"/>
    </location>
</feature>
<evidence type="ECO:0000313" key="5">
    <source>
        <dbReference type="Proteomes" id="UP000008021"/>
    </source>
</evidence>
<dbReference type="Gene3D" id="3.30.70.330">
    <property type="match status" value="2"/>
</dbReference>
<reference evidence="4" key="1">
    <citation type="submission" date="2015-04" db="UniProtKB">
        <authorList>
            <consortium name="EnsemblPlants"/>
        </authorList>
    </citation>
    <scope>IDENTIFICATION</scope>
</reference>